<gene>
    <name evidence="2" type="ORF">AKJ29_10700</name>
</gene>
<organism evidence="2 3">
    <name type="scientific">Aliiroseovarius crassostreae</name>
    <dbReference type="NCBI Taxonomy" id="154981"/>
    <lineage>
        <taxon>Bacteria</taxon>
        <taxon>Pseudomonadati</taxon>
        <taxon>Pseudomonadota</taxon>
        <taxon>Alphaproteobacteria</taxon>
        <taxon>Rhodobacterales</taxon>
        <taxon>Paracoccaceae</taxon>
        <taxon>Aliiroseovarius</taxon>
    </lineage>
</organism>
<dbReference type="Gene3D" id="3.40.50.1820">
    <property type="entry name" value="alpha/beta hydrolase"/>
    <property type="match status" value="1"/>
</dbReference>
<dbReference type="RefSeq" id="WP_055189251.1">
    <property type="nucleotide sequence ID" value="NZ_FPBS01000007.1"/>
</dbReference>
<dbReference type="SUPFAM" id="SSF53474">
    <property type="entry name" value="alpha/beta-Hydrolases"/>
    <property type="match status" value="1"/>
</dbReference>
<dbReference type="PANTHER" id="PTHR43433">
    <property type="entry name" value="HYDROLASE, ALPHA/BETA FOLD FAMILY PROTEIN"/>
    <property type="match status" value="1"/>
</dbReference>
<accession>A0A0P7J5D3</accession>
<sequence>MREPLVLVPGMVCDARVFAPQINVLSRKYSVQLTNLAMGDTIREMAAHVLDQAPPRFALAGHSMGGIVAMEVTRRAPERVSRLALLSTSPLPDTPAQAAWREPLIVRAHAGRLAEAVSEVVTPDTLAPGDGQDAILSLIRDMALDFGAEMFIRHQRALQRRPDAQRMLQKLKIPTMVLCGAHDRLTSPRRHENMAELVVGAELVVLPNAGHMPMLECPEEVTIGLDAWMQMPLALR</sequence>
<dbReference type="GO" id="GO:0016787">
    <property type="term" value="F:hydrolase activity"/>
    <property type="evidence" value="ECO:0007669"/>
    <property type="project" value="UniProtKB-KW"/>
</dbReference>
<dbReference type="Proteomes" id="UP000050471">
    <property type="component" value="Unassembled WGS sequence"/>
</dbReference>
<dbReference type="InterPro" id="IPR050471">
    <property type="entry name" value="AB_hydrolase"/>
</dbReference>
<evidence type="ECO:0000313" key="2">
    <source>
        <dbReference type="EMBL" id="KPN63165.1"/>
    </source>
</evidence>
<dbReference type="InterPro" id="IPR000073">
    <property type="entry name" value="AB_hydrolase_1"/>
</dbReference>
<dbReference type="Pfam" id="PF12697">
    <property type="entry name" value="Abhydrolase_6"/>
    <property type="match status" value="1"/>
</dbReference>
<evidence type="ECO:0000259" key="1">
    <source>
        <dbReference type="Pfam" id="PF12697"/>
    </source>
</evidence>
<keyword evidence="3" id="KW-1185">Reference proteome</keyword>
<dbReference type="PANTHER" id="PTHR43433:SF4">
    <property type="entry name" value="NON-HEME CHLOROPEROXIDASE-RELATED"/>
    <property type="match status" value="1"/>
</dbReference>
<proteinExistence type="predicted"/>
<dbReference type="AlphaFoldDB" id="A0A0P7J5D3"/>
<feature type="domain" description="AB hydrolase-1" evidence="1">
    <location>
        <begin position="6"/>
        <end position="221"/>
    </location>
</feature>
<comment type="caution">
    <text evidence="2">The sequence shown here is derived from an EMBL/GenBank/DDBJ whole genome shotgun (WGS) entry which is preliminary data.</text>
</comment>
<protein>
    <submittedName>
        <fullName evidence="2">Alpha/beta hydrolase</fullName>
    </submittedName>
</protein>
<reference evidence="2 3" key="1">
    <citation type="submission" date="2015-09" db="EMBL/GenBank/DDBJ databases">
        <title>Draft genome sequence of Aliiroseovarius crassostreae CV919-312TSm, the causative agent of Roseovarius Oyster Disease (formerly Juvenile Oyster Disease).</title>
        <authorList>
            <person name="Kessner L."/>
            <person name="Spinard E."/>
            <person name="Nelson D."/>
        </authorList>
    </citation>
    <scope>NUCLEOTIDE SEQUENCE [LARGE SCALE GENOMIC DNA]</scope>
    <source>
        <strain evidence="2 3">CV919-312</strain>
    </source>
</reference>
<keyword evidence="2" id="KW-0378">Hydrolase</keyword>
<evidence type="ECO:0000313" key="3">
    <source>
        <dbReference type="Proteomes" id="UP000050471"/>
    </source>
</evidence>
<dbReference type="EMBL" id="LKBA01000006">
    <property type="protein sequence ID" value="KPN63165.1"/>
    <property type="molecule type" value="Genomic_DNA"/>
</dbReference>
<name>A0A0P7J5D3_9RHOB</name>
<dbReference type="PRINTS" id="PR00111">
    <property type="entry name" value="ABHYDROLASE"/>
</dbReference>
<dbReference type="InterPro" id="IPR029058">
    <property type="entry name" value="AB_hydrolase_fold"/>
</dbReference>
<dbReference type="OrthoDB" id="5491135at2"/>
<dbReference type="STRING" id="154981.AKJ29_10700"/>